<geneLocation type="plasmid" evidence="2 3">
    <name>pPRO1</name>
</geneLocation>
<dbReference type="EMBL" id="CP000483">
    <property type="protein sequence ID" value="ABL01299.1"/>
    <property type="molecule type" value="Genomic_DNA"/>
</dbReference>
<sequence length="329" mass="37337">MNIQEFRKQFPDEETCHRYLEQMIWPTGRICPHCGGIKSWSILAESKRFELYECASCSKQFTVTTKTPLHSTKLPLRTWFMAMYFMINSSKGISSIFLAKWIGTSQKTAWKVGHAVRALMASQADAMPGLAGIVELDEKYLGGKPRYQKDVKHKRGKGTAKSCVFVAASRDGHVRASVVANDSYSELAPKVNRFVDTSADLMTDQLSVYQMIAEDYASHSSVNHGNKEYANGDVHNNTAESFNAILERAKQGVFHFLSKMHTQRYISEVVFRWNHRYPAREVSKNGTKKIIYKAKPILEQLRSLLQYAVGTQLRRTHAGGIFTPRPAFR</sequence>
<reference evidence="2 3" key="1">
    <citation type="submission" date="2006-10" db="EMBL/GenBank/DDBJ databases">
        <title>Complete sequence of plasmid pPRO1 of Pelobacter propionicus DSM 2379.</title>
        <authorList>
            <consortium name="US DOE Joint Genome Institute"/>
            <person name="Copeland A."/>
            <person name="Lucas S."/>
            <person name="Lapidus A."/>
            <person name="Barry K."/>
            <person name="Detter J.C."/>
            <person name="Glavina del Rio T."/>
            <person name="Hammon N."/>
            <person name="Israni S."/>
            <person name="Dalin E."/>
            <person name="Tice H."/>
            <person name="Pitluck S."/>
            <person name="Saunders E."/>
            <person name="Brettin T."/>
            <person name="Bruce D."/>
            <person name="Han C."/>
            <person name="Tapia R."/>
            <person name="Schmutz J."/>
            <person name="Larimer F."/>
            <person name="Land M."/>
            <person name="Hauser L."/>
            <person name="Kyrpides N."/>
            <person name="Kim E."/>
            <person name="Lovley D."/>
            <person name="Richardson P."/>
        </authorList>
    </citation>
    <scope>NUCLEOTIDE SEQUENCE [LARGE SCALE GENOMIC DNA]</scope>
    <source>
        <strain evidence="3">DSM 2379 / NBRC 103807 / OttBd1</strain>
        <plasmid evidence="3">Plasmid pPRO1</plasmid>
    </source>
</reference>
<dbReference type="RefSeq" id="WP_011733818.1">
    <property type="nucleotide sequence ID" value="NC_008607.1"/>
</dbReference>
<keyword evidence="2" id="KW-0614">Plasmid</keyword>
<dbReference type="InterPro" id="IPR024442">
    <property type="entry name" value="Transposase_Zn_ribbon"/>
</dbReference>
<dbReference type="HOGENOM" id="CLU_044348_1_2_7"/>
<evidence type="ECO:0000259" key="1">
    <source>
        <dbReference type="SMART" id="SM01126"/>
    </source>
</evidence>
<accession>A0R7Y8</accession>
<dbReference type="InterPro" id="IPR024445">
    <property type="entry name" value="Tnp_ISXO2-like"/>
</dbReference>
<evidence type="ECO:0000313" key="3">
    <source>
        <dbReference type="Proteomes" id="UP000006732"/>
    </source>
</evidence>
<name>A0R7Y8_PELPD</name>
<dbReference type="KEGG" id="ppd:Ppro_3708"/>
<dbReference type="NCBIfam" id="NF033547">
    <property type="entry name" value="transpos_IS1595"/>
    <property type="match status" value="1"/>
</dbReference>
<dbReference type="Pfam" id="PF12762">
    <property type="entry name" value="DDE_Tnp_IS1595"/>
    <property type="match status" value="1"/>
</dbReference>
<proteinExistence type="predicted"/>
<feature type="domain" description="ISXO2-like transposase" evidence="1">
    <location>
        <begin position="129"/>
        <end position="274"/>
    </location>
</feature>
<dbReference type="Proteomes" id="UP000006732">
    <property type="component" value="Plasmid pPRO1"/>
</dbReference>
<dbReference type="OrthoDB" id="5401638at2"/>
<dbReference type="SMART" id="SM01126">
    <property type="entry name" value="DDE_Tnp_IS1595"/>
    <property type="match status" value="1"/>
</dbReference>
<gene>
    <name evidence="2" type="ordered locus">Ppro_3708</name>
</gene>
<protein>
    <submittedName>
        <fullName evidence="2">ISSpo8, transposase</fullName>
    </submittedName>
</protein>
<dbReference type="AlphaFoldDB" id="A0R7Y8"/>
<evidence type="ECO:0000313" key="2">
    <source>
        <dbReference type="EMBL" id="ABL01299.1"/>
    </source>
</evidence>
<organism evidence="2 3">
    <name type="scientific">Pelobacter propionicus (strain DSM 2379 / NBRC 103807 / OttBd1)</name>
    <dbReference type="NCBI Taxonomy" id="338966"/>
    <lineage>
        <taxon>Bacteria</taxon>
        <taxon>Pseudomonadati</taxon>
        <taxon>Thermodesulfobacteriota</taxon>
        <taxon>Desulfuromonadia</taxon>
        <taxon>Desulfuromonadales</taxon>
        <taxon>Desulfuromonadaceae</taxon>
        <taxon>Pelobacter</taxon>
    </lineage>
</organism>
<dbReference type="Pfam" id="PF12760">
    <property type="entry name" value="Zn_ribbon_IS1595"/>
    <property type="match status" value="1"/>
</dbReference>
<dbReference type="eggNOG" id="COG3677">
    <property type="taxonomic scope" value="Bacteria"/>
</dbReference>
<keyword evidence="3" id="KW-1185">Reference proteome</keyword>